<dbReference type="Pfam" id="PF08220">
    <property type="entry name" value="HTH_DeoR"/>
    <property type="match status" value="1"/>
</dbReference>
<dbReference type="InterPro" id="IPR001034">
    <property type="entry name" value="DeoR_HTH"/>
</dbReference>
<accession>A0ABV6JLX1</accession>
<dbReference type="SUPFAM" id="SSF46785">
    <property type="entry name" value="Winged helix' DNA-binding domain"/>
    <property type="match status" value="1"/>
</dbReference>
<keyword evidence="5" id="KW-1185">Reference proteome</keyword>
<keyword evidence="4" id="KW-0238">DNA-binding</keyword>
<dbReference type="EMBL" id="JBHLVF010000061">
    <property type="protein sequence ID" value="MFC0396547.1"/>
    <property type="molecule type" value="Genomic_DNA"/>
</dbReference>
<sequence length="256" mass="28264">MKTYQRRQEIFQFIFDKKTVKISELKEVFQVSEVTIRSDLDFLESEEKIERLHGGAAIIDKSPQVESVLPSTPLLDAKISITKRAAELIVPGDTIFLDSSATCIVLASHLNPELNITVITNSLPIINLLKQAPGIRLYAIPGLYNPSTNSFNGPLGETFISNLKTSKAFISPKGIIVEGLRDLTADEAAIRKAMINSTREPIIVVDHSKFNHSEILFQISDFSPISTVVTDKTPAPLFVDILQTRKITLITTESGS</sequence>
<dbReference type="PRINTS" id="PR00037">
    <property type="entry name" value="HTHLACR"/>
</dbReference>
<dbReference type="GO" id="GO:0003677">
    <property type="term" value="F:DNA binding"/>
    <property type="evidence" value="ECO:0007669"/>
    <property type="project" value="UniProtKB-KW"/>
</dbReference>
<dbReference type="Proteomes" id="UP001589818">
    <property type="component" value="Unassembled WGS sequence"/>
</dbReference>
<keyword evidence="1" id="KW-0805">Transcription regulation</keyword>
<dbReference type="Pfam" id="PF00455">
    <property type="entry name" value="DeoRC"/>
    <property type="match status" value="1"/>
</dbReference>
<evidence type="ECO:0000256" key="1">
    <source>
        <dbReference type="ARBA" id="ARBA00023015"/>
    </source>
</evidence>
<dbReference type="InterPro" id="IPR036390">
    <property type="entry name" value="WH_DNA-bd_sf"/>
</dbReference>
<feature type="domain" description="HTH deoR-type" evidence="3">
    <location>
        <begin position="3"/>
        <end position="58"/>
    </location>
</feature>
<name>A0ABV6JLX1_9BACL</name>
<dbReference type="PANTHER" id="PTHR30363">
    <property type="entry name" value="HTH-TYPE TRANSCRIPTIONAL REGULATOR SRLR-RELATED"/>
    <property type="match status" value="1"/>
</dbReference>
<gene>
    <name evidence="4" type="ORF">ACFFJ8_35010</name>
</gene>
<comment type="caution">
    <text evidence="4">The sequence shown here is derived from an EMBL/GenBank/DDBJ whole genome shotgun (WGS) entry which is preliminary data.</text>
</comment>
<dbReference type="SUPFAM" id="SSF100950">
    <property type="entry name" value="NagB/RpiA/CoA transferase-like"/>
    <property type="match status" value="1"/>
</dbReference>
<evidence type="ECO:0000256" key="2">
    <source>
        <dbReference type="ARBA" id="ARBA00023163"/>
    </source>
</evidence>
<dbReference type="SMART" id="SM01134">
    <property type="entry name" value="DeoRC"/>
    <property type="match status" value="1"/>
</dbReference>
<dbReference type="Gene3D" id="1.10.10.10">
    <property type="entry name" value="Winged helix-like DNA-binding domain superfamily/Winged helix DNA-binding domain"/>
    <property type="match status" value="1"/>
</dbReference>
<reference evidence="4 5" key="1">
    <citation type="submission" date="2024-09" db="EMBL/GenBank/DDBJ databases">
        <authorList>
            <person name="Sun Q."/>
            <person name="Mori K."/>
        </authorList>
    </citation>
    <scope>NUCLEOTIDE SEQUENCE [LARGE SCALE GENOMIC DNA]</scope>
    <source>
        <strain evidence="4 5">CCM 4839</strain>
    </source>
</reference>
<dbReference type="InterPro" id="IPR014036">
    <property type="entry name" value="DeoR-like_C"/>
</dbReference>
<evidence type="ECO:0000259" key="3">
    <source>
        <dbReference type="PROSITE" id="PS51000"/>
    </source>
</evidence>
<protein>
    <submittedName>
        <fullName evidence="4">DeoR/GlpR family DNA-binding transcription regulator</fullName>
    </submittedName>
</protein>
<evidence type="ECO:0000313" key="4">
    <source>
        <dbReference type="EMBL" id="MFC0396547.1"/>
    </source>
</evidence>
<keyword evidence="2" id="KW-0804">Transcription</keyword>
<dbReference type="InterPro" id="IPR036388">
    <property type="entry name" value="WH-like_DNA-bd_sf"/>
</dbReference>
<proteinExistence type="predicted"/>
<dbReference type="InterPro" id="IPR050313">
    <property type="entry name" value="Carb_Metab_HTH_regulators"/>
</dbReference>
<dbReference type="RefSeq" id="WP_204818606.1">
    <property type="nucleotide sequence ID" value="NZ_JANHOF010000005.1"/>
</dbReference>
<dbReference type="InterPro" id="IPR037171">
    <property type="entry name" value="NagB/RpiA_transferase-like"/>
</dbReference>
<dbReference type="PROSITE" id="PS51000">
    <property type="entry name" value="HTH_DEOR_2"/>
    <property type="match status" value="1"/>
</dbReference>
<dbReference type="PANTHER" id="PTHR30363:SF44">
    <property type="entry name" value="AGA OPERON TRANSCRIPTIONAL REPRESSOR-RELATED"/>
    <property type="match status" value="1"/>
</dbReference>
<evidence type="ECO:0000313" key="5">
    <source>
        <dbReference type="Proteomes" id="UP001589818"/>
    </source>
</evidence>
<organism evidence="4 5">
    <name type="scientific">Paenibacillus mendelii</name>
    <dbReference type="NCBI Taxonomy" id="206163"/>
    <lineage>
        <taxon>Bacteria</taxon>
        <taxon>Bacillati</taxon>
        <taxon>Bacillota</taxon>
        <taxon>Bacilli</taxon>
        <taxon>Bacillales</taxon>
        <taxon>Paenibacillaceae</taxon>
        <taxon>Paenibacillus</taxon>
    </lineage>
</organism>
<dbReference type="SMART" id="SM00420">
    <property type="entry name" value="HTH_DEOR"/>
    <property type="match status" value="1"/>
</dbReference>